<name>A0AB34J8J5_PRYPA</name>
<dbReference type="EMBL" id="JBGBPQ010000011">
    <property type="protein sequence ID" value="KAL1516038.1"/>
    <property type="molecule type" value="Genomic_DNA"/>
</dbReference>
<organism evidence="1 2">
    <name type="scientific">Prymnesium parvum</name>
    <name type="common">Toxic golden alga</name>
    <dbReference type="NCBI Taxonomy" id="97485"/>
    <lineage>
        <taxon>Eukaryota</taxon>
        <taxon>Haptista</taxon>
        <taxon>Haptophyta</taxon>
        <taxon>Prymnesiophyceae</taxon>
        <taxon>Prymnesiales</taxon>
        <taxon>Prymnesiaceae</taxon>
        <taxon>Prymnesium</taxon>
    </lineage>
</organism>
<keyword evidence="2" id="KW-1185">Reference proteome</keyword>
<evidence type="ECO:0000313" key="1">
    <source>
        <dbReference type="EMBL" id="KAL1516038.1"/>
    </source>
</evidence>
<proteinExistence type="predicted"/>
<dbReference type="AlphaFoldDB" id="A0AB34J8J5"/>
<protein>
    <submittedName>
        <fullName evidence="1">Uncharacterized protein</fullName>
    </submittedName>
</protein>
<reference evidence="1 2" key="1">
    <citation type="journal article" date="2024" name="Science">
        <title>Giant polyketide synthase enzymes in the biosynthesis of giant marine polyether toxins.</title>
        <authorList>
            <person name="Fallon T.R."/>
            <person name="Shende V.V."/>
            <person name="Wierzbicki I.H."/>
            <person name="Pendleton A.L."/>
            <person name="Watervoot N.F."/>
            <person name="Auber R.P."/>
            <person name="Gonzalez D.J."/>
            <person name="Wisecaver J.H."/>
            <person name="Moore B.S."/>
        </authorList>
    </citation>
    <scope>NUCLEOTIDE SEQUENCE [LARGE SCALE GENOMIC DNA]</scope>
    <source>
        <strain evidence="1 2">12B1</strain>
    </source>
</reference>
<sequence>MGAHEVLIAMAGAYNQQIFQFGGAAMAEEQWPEFPCEDPTATELADWLRVWDASLKGLEVEAVLRGATPPSLISLSRATDLTDFTELTAVDEPDAAKRLRHNASVKRAHRDEANRVEAYAAGVLRVTNGFAGQLERALRRTAPARLRRLRASHAVAGVPGAYDGAAMMLALRALVGVRGPTQRQSSAWHERQWERLRDTRLPDGCVADDYAAKCHELIEVHLPNFSRVRLEKSTLTDVLIDFLPE</sequence>
<accession>A0AB34J8J5</accession>
<comment type="caution">
    <text evidence="1">The sequence shown here is derived from an EMBL/GenBank/DDBJ whole genome shotgun (WGS) entry which is preliminary data.</text>
</comment>
<dbReference type="Proteomes" id="UP001515480">
    <property type="component" value="Unassembled WGS sequence"/>
</dbReference>
<evidence type="ECO:0000313" key="2">
    <source>
        <dbReference type="Proteomes" id="UP001515480"/>
    </source>
</evidence>
<gene>
    <name evidence="1" type="ORF">AB1Y20_002651</name>
</gene>